<feature type="compositionally biased region" description="Polar residues" evidence="1">
    <location>
        <begin position="1"/>
        <end position="16"/>
    </location>
</feature>
<dbReference type="Pfam" id="PF14151">
    <property type="entry name" value="YfhD"/>
    <property type="match status" value="1"/>
</dbReference>
<dbReference type="OrthoDB" id="2973490at2"/>
<evidence type="ECO:0000256" key="1">
    <source>
        <dbReference type="SAM" id="MobiDB-lite"/>
    </source>
</evidence>
<protein>
    <recommendedName>
        <fullName evidence="4">YfhD family protein</fullName>
    </recommendedName>
</protein>
<accession>A0A084GJK9</accession>
<gene>
    <name evidence="2" type="ORF">GS18_0219195</name>
</gene>
<evidence type="ECO:0000313" key="3">
    <source>
        <dbReference type="Proteomes" id="UP000028549"/>
    </source>
</evidence>
<sequence>MGRANSQQSKNKSNLPQVPKNLKKEADGVYEEYSAELADSADKEAQARAKAADQRQGKSL</sequence>
<dbReference type="InterPro" id="IPR025435">
    <property type="entry name" value="YfhD-like"/>
</dbReference>
<evidence type="ECO:0000313" key="2">
    <source>
        <dbReference type="EMBL" id="KEZ47521.1"/>
    </source>
</evidence>
<keyword evidence="3" id="KW-1185">Reference proteome</keyword>
<feature type="compositionally biased region" description="Basic and acidic residues" evidence="1">
    <location>
        <begin position="40"/>
        <end position="60"/>
    </location>
</feature>
<dbReference type="EMBL" id="JNVC02000019">
    <property type="protein sequence ID" value="KEZ47521.1"/>
    <property type="molecule type" value="Genomic_DNA"/>
</dbReference>
<reference evidence="2 3" key="1">
    <citation type="journal article" date="2005" name="Int. J. Syst. Evol. Microbiol.">
        <title>Bacillus cibi sp. nov., isolated from jeotgal, a traditional Korean fermented seafood.</title>
        <authorList>
            <person name="Yoon J.H."/>
            <person name="Lee C.H."/>
            <person name="Oh T.K."/>
        </authorList>
    </citation>
    <scope>NUCLEOTIDE SEQUENCE [LARGE SCALE GENOMIC DNA]</scope>
    <source>
        <strain evidence="2 3">DSM 16189</strain>
    </source>
</reference>
<organism evidence="2 3">
    <name type="scientific">Metabacillus indicus</name>
    <name type="common">Bacillus indicus</name>
    <dbReference type="NCBI Taxonomy" id="246786"/>
    <lineage>
        <taxon>Bacteria</taxon>
        <taxon>Bacillati</taxon>
        <taxon>Bacillota</taxon>
        <taxon>Bacilli</taxon>
        <taxon>Bacillales</taxon>
        <taxon>Bacillaceae</taxon>
        <taxon>Metabacillus</taxon>
    </lineage>
</organism>
<dbReference type="AlphaFoldDB" id="A0A084GJK9"/>
<feature type="region of interest" description="Disordered" evidence="1">
    <location>
        <begin position="1"/>
        <end position="60"/>
    </location>
</feature>
<name>A0A084GJK9_METID</name>
<comment type="caution">
    <text evidence="2">The sequence shown here is derived from an EMBL/GenBank/DDBJ whole genome shotgun (WGS) entry which is preliminary data.</text>
</comment>
<proteinExistence type="predicted"/>
<dbReference type="Proteomes" id="UP000028549">
    <property type="component" value="Unassembled WGS sequence"/>
</dbReference>
<dbReference type="RefSeq" id="WP_029285923.1">
    <property type="nucleotide sequence ID" value="NZ_CANLZQ010000005.1"/>
</dbReference>
<evidence type="ECO:0008006" key="4">
    <source>
        <dbReference type="Google" id="ProtNLM"/>
    </source>
</evidence>